<feature type="transmembrane region" description="Helical" evidence="1">
    <location>
        <begin position="79"/>
        <end position="101"/>
    </location>
</feature>
<evidence type="ECO:0000256" key="1">
    <source>
        <dbReference type="SAM" id="Phobius"/>
    </source>
</evidence>
<name>X1F7Y6_9ZZZZ</name>
<dbReference type="EMBL" id="BARU01012428">
    <property type="protein sequence ID" value="GAH41042.1"/>
    <property type="molecule type" value="Genomic_DNA"/>
</dbReference>
<comment type="caution">
    <text evidence="2">The sequence shown here is derived from an EMBL/GenBank/DDBJ whole genome shotgun (WGS) entry which is preliminary data.</text>
</comment>
<feature type="transmembrane region" description="Helical" evidence="1">
    <location>
        <begin position="204"/>
        <end position="221"/>
    </location>
</feature>
<feature type="transmembrane region" description="Helical" evidence="1">
    <location>
        <begin position="6"/>
        <end position="21"/>
    </location>
</feature>
<dbReference type="AlphaFoldDB" id="X1F7Y6"/>
<keyword evidence="1" id="KW-0812">Transmembrane</keyword>
<organism evidence="2">
    <name type="scientific">marine sediment metagenome</name>
    <dbReference type="NCBI Taxonomy" id="412755"/>
    <lineage>
        <taxon>unclassified sequences</taxon>
        <taxon>metagenomes</taxon>
        <taxon>ecological metagenomes</taxon>
    </lineage>
</organism>
<feature type="transmembrane region" description="Helical" evidence="1">
    <location>
        <begin position="178"/>
        <end position="198"/>
    </location>
</feature>
<gene>
    <name evidence="2" type="ORF">S03H2_22922</name>
</gene>
<feature type="non-terminal residue" evidence="2">
    <location>
        <position position="240"/>
    </location>
</feature>
<feature type="non-terminal residue" evidence="2">
    <location>
        <position position="1"/>
    </location>
</feature>
<feature type="transmembrane region" description="Helical" evidence="1">
    <location>
        <begin position="152"/>
        <end position="171"/>
    </location>
</feature>
<evidence type="ECO:0000313" key="2">
    <source>
        <dbReference type="EMBL" id="GAH41042.1"/>
    </source>
</evidence>
<accession>X1F7Y6</accession>
<sequence>GMCITDAGYGIVLALLALFLMKKIPTGRKFLWLIFIGAIFTIIEGALLGGWFGDLFKGKYLDRILKSIMIFDPMKSYFVFYRLALVFGAIQIYWGLIIKLYGEIKSKNYADALIEAVVWLIVLTSGLIMLFASDFCIQLNLSSKRLLPGILVKPSFAVSVFCALIVVIFGARKEKNPVFRLFLGVLRFTILGGIFSYLGDFLSYIRLMALGLVTAGIAGAINDIARMTLGIPIVGIVIFV</sequence>
<reference evidence="2" key="1">
    <citation type="journal article" date="2014" name="Front. Microbiol.">
        <title>High frequency of phylogenetically diverse reductive dehalogenase-homologous genes in deep subseafloor sedimentary metagenomes.</title>
        <authorList>
            <person name="Kawai M."/>
            <person name="Futagami T."/>
            <person name="Toyoda A."/>
            <person name="Takaki Y."/>
            <person name="Nishi S."/>
            <person name="Hori S."/>
            <person name="Arai W."/>
            <person name="Tsubouchi T."/>
            <person name="Morono Y."/>
            <person name="Uchiyama I."/>
            <person name="Ito T."/>
            <person name="Fujiyama A."/>
            <person name="Inagaki F."/>
            <person name="Takami H."/>
        </authorList>
    </citation>
    <scope>NUCLEOTIDE SEQUENCE</scope>
    <source>
        <strain evidence="2">Expedition CK06-06</strain>
    </source>
</reference>
<feature type="transmembrane region" description="Helical" evidence="1">
    <location>
        <begin position="113"/>
        <end position="132"/>
    </location>
</feature>
<keyword evidence="1" id="KW-1133">Transmembrane helix</keyword>
<proteinExistence type="predicted"/>
<keyword evidence="1" id="KW-0472">Membrane</keyword>
<protein>
    <submittedName>
        <fullName evidence="2">Uncharacterized protein</fullName>
    </submittedName>
</protein>
<feature type="transmembrane region" description="Helical" evidence="1">
    <location>
        <begin position="30"/>
        <end position="52"/>
    </location>
</feature>